<organism evidence="1 2">
    <name type="scientific">Inquilinus ginsengisoli</name>
    <dbReference type="NCBI Taxonomy" id="363840"/>
    <lineage>
        <taxon>Bacteria</taxon>
        <taxon>Pseudomonadati</taxon>
        <taxon>Pseudomonadota</taxon>
        <taxon>Alphaproteobacteria</taxon>
        <taxon>Rhodospirillales</taxon>
        <taxon>Rhodospirillaceae</taxon>
        <taxon>Inquilinus</taxon>
    </lineage>
</organism>
<comment type="caution">
    <text evidence="1">The sequence shown here is derived from an EMBL/GenBank/DDBJ whole genome shotgun (WGS) entry which is preliminary data.</text>
</comment>
<gene>
    <name evidence="1" type="ORF">E9232_005241</name>
</gene>
<dbReference type="Proteomes" id="UP001262410">
    <property type="component" value="Unassembled WGS sequence"/>
</dbReference>
<name>A0ABU1JVR5_9PROT</name>
<keyword evidence="2" id="KW-1185">Reference proteome</keyword>
<dbReference type="RefSeq" id="WP_309799018.1">
    <property type="nucleotide sequence ID" value="NZ_JAVDPW010000009.1"/>
</dbReference>
<evidence type="ECO:0000313" key="2">
    <source>
        <dbReference type="Proteomes" id="UP001262410"/>
    </source>
</evidence>
<evidence type="ECO:0008006" key="3">
    <source>
        <dbReference type="Google" id="ProtNLM"/>
    </source>
</evidence>
<proteinExistence type="predicted"/>
<dbReference type="EMBL" id="JAVDPW010000009">
    <property type="protein sequence ID" value="MDR6292701.1"/>
    <property type="molecule type" value="Genomic_DNA"/>
</dbReference>
<evidence type="ECO:0000313" key="1">
    <source>
        <dbReference type="EMBL" id="MDR6292701.1"/>
    </source>
</evidence>
<sequence length="152" mass="16328">MTKRRTTRRTPANPMVQMTEMAVAAGQTIGHRSLMMAQAAGDPVAMGHPEFTRMLAEKMAVVAETGAKVATQMATAQHGWAGWFGAQAQLGFAAMTSDPVTAWQRWMQLGMTQGAEIGNRLMDDAAAITDASLSSAHRVVSANAKRLGRKKR</sequence>
<reference evidence="1 2" key="1">
    <citation type="submission" date="2023-07" db="EMBL/GenBank/DDBJ databases">
        <title>Sorghum-associated microbial communities from plants grown in Nebraska, USA.</title>
        <authorList>
            <person name="Schachtman D."/>
        </authorList>
    </citation>
    <scope>NUCLEOTIDE SEQUENCE [LARGE SCALE GENOMIC DNA]</scope>
    <source>
        <strain evidence="1 2">584</strain>
    </source>
</reference>
<accession>A0ABU1JVR5</accession>
<protein>
    <recommendedName>
        <fullName evidence="3">Phasin domain-containing protein</fullName>
    </recommendedName>
</protein>